<protein>
    <submittedName>
        <fullName evidence="1">Uncharacterized protein</fullName>
    </submittedName>
</protein>
<dbReference type="InterPro" id="IPR023214">
    <property type="entry name" value="HAD_sf"/>
</dbReference>
<dbReference type="PANTHER" id="PTHR12725:SF117">
    <property type="entry name" value="HALOACID DEHALOGENASE-LIKE HYDROLASE"/>
    <property type="match status" value="1"/>
</dbReference>
<accession>A0A7I4E102</accession>
<dbReference type="InterPro" id="IPR006439">
    <property type="entry name" value="HAD-SF_hydro_IA"/>
</dbReference>
<name>A0A7I4E102_PHYPA</name>
<reference evidence="1 2" key="1">
    <citation type="journal article" date="2008" name="Science">
        <title>The Physcomitrella genome reveals evolutionary insights into the conquest of land by plants.</title>
        <authorList>
            <person name="Rensing S."/>
            <person name="Lang D."/>
            <person name="Zimmer A."/>
            <person name="Terry A."/>
            <person name="Salamov A."/>
            <person name="Shapiro H."/>
            <person name="Nishiyama T."/>
            <person name="Perroud P.-F."/>
            <person name="Lindquist E."/>
            <person name="Kamisugi Y."/>
            <person name="Tanahashi T."/>
            <person name="Sakakibara K."/>
            <person name="Fujita T."/>
            <person name="Oishi K."/>
            <person name="Shin-I T."/>
            <person name="Kuroki Y."/>
            <person name="Toyoda A."/>
            <person name="Suzuki Y."/>
            <person name="Hashimoto A."/>
            <person name="Yamaguchi K."/>
            <person name="Sugano A."/>
            <person name="Kohara Y."/>
            <person name="Fujiyama A."/>
            <person name="Anterola A."/>
            <person name="Aoki S."/>
            <person name="Ashton N."/>
            <person name="Barbazuk W.B."/>
            <person name="Barker E."/>
            <person name="Bennetzen J."/>
            <person name="Bezanilla M."/>
            <person name="Blankenship R."/>
            <person name="Cho S.H."/>
            <person name="Dutcher S."/>
            <person name="Estelle M."/>
            <person name="Fawcett J.A."/>
            <person name="Gundlach H."/>
            <person name="Hanada K."/>
            <person name="Heyl A."/>
            <person name="Hicks K.A."/>
            <person name="Hugh J."/>
            <person name="Lohr M."/>
            <person name="Mayer K."/>
            <person name="Melkozernov A."/>
            <person name="Murata T."/>
            <person name="Nelson D."/>
            <person name="Pils B."/>
            <person name="Prigge M."/>
            <person name="Reiss B."/>
            <person name="Renner T."/>
            <person name="Rombauts S."/>
            <person name="Rushton P."/>
            <person name="Sanderfoot A."/>
            <person name="Schween G."/>
            <person name="Shiu S.-H."/>
            <person name="Stueber K."/>
            <person name="Theodoulou F.L."/>
            <person name="Tu H."/>
            <person name="Van de Peer Y."/>
            <person name="Verrier P.J."/>
            <person name="Waters E."/>
            <person name="Wood A."/>
            <person name="Yang L."/>
            <person name="Cove D."/>
            <person name="Cuming A."/>
            <person name="Hasebe M."/>
            <person name="Lucas S."/>
            <person name="Mishler D.B."/>
            <person name="Reski R."/>
            <person name="Grigoriev I."/>
            <person name="Quatrano R.S."/>
            <person name="Boore J.L."/>
        </authorList>
    </citation>
    <scope>NUCLEOTIDE SEQUENCE [LARGE SCALE GENOMIC DNA]</scope>
    <source>
        <strain evidence="1 2">cv. Gransden 2004</strain>
    </source>
</reference>
<dbReference type="OMA" id="RTIACFQ"/>
<dbReference type="Gramene" id="Pp3c6_27410V3.2">
    <property type="protein sequence ID" value="Pp3c6_27410V3.2"/>
    <property type="gene ID" value="Pp3c6_27410"/>
</dbReference>
<keyword evidence="2" id="KW-1185">Reference proteome</keyword>
<dbReference type="SUPFAM" id="SSF56784">
    <property type="entry name" value="HAD-like"/>
    <property type="match status" value="1"/>
</dbReference>
<reference evidence="1" key="3">
    <citation type="submission" date="2020-12" db="UniProtKB">
        <authorList>
            <consortium name="EnsemblPlants"/>
        </authorList>
    </citation>
    <scope>IDENTIFICATION</scope>
</reference>
<dbReference type="EMBL" id="ABEU02000006">
    <property type="status" value="NOT_ANNOTATED_CDS"/>
    <property type="molecule type" value="Genomic_DNA"/>
</dbReference>
<dbReference type="EnsemblPlants" id="Pp3c6_27410V3.2">
    <property type="protein sequence ID" value="Pp3c6_27410V3.2"/>
    <property type="gene ID" value="Pp3c6_27410"/>
</dbReference>
<dbReference type="NCBIfam" id="TIGR01509">
    <property type="entry name" value="HAD-SF-IA-v3"/>
    <property type="match status" value="1"/>
</dbReference>
<proteinExistence type="predicted"/>
<dbReference type="Gene3D" id="1.10.150.450">
    <property type="match status" value="1"/>
</dbReference>
<dbReference type="InterPro" id="IPR036412">
    <property type="entry name" value="HAD-like_sf"/>
</dbReference>
<organism evidence="1 2">
    <name type="scientific">Physcomitrium patens</name>
    <name type="common">Spreading-leaved earth moss</name>
    <name type="synonym">Physcomitrella patens</name>
    <dbReference type="NCBI Taxonomy" id="3218"/>
    <lineage>
        <taxon>Eukaryota</taxon>
        <taxon>Viridiplantae</taxon>
        <taxon>Streptophyta</taxon>
        <taxon>Embryophyta</taxon>
        <taxon>Bryophyta</taxon>
        <taxon>Bryophytina</taxon>
        <taxon>Bryopsida</taxon>
        <taxon>Funariidae</taxon>
        <taxon>Funariales</taxon>
        <taxon>Funariaceae</taxon>
        <taxon>Physcomitrium</taxon>
    </lineage>
</organism>
<dbReference type="Proteomes" id="UP000006727">
    <property type="component" value="Chromosome 6"/>
</dbReference>
<evidence type="ECO:0000313" key="1">
    <source>
        <dbReference type="EnsemblPlants" id="Pp3c6_27410V3.2"/>
    </source>
</evidence>
<sequence>MVKKLCIAPAIVTALCGALYRNYGTTMAGLWAEGYYFDHDDYHEYVHGRLPWHNLHPYPVLRELLRTIACFQEAIQLMQLDPSKTLFFDDSARNILGGKRLNCRRCWWAALSSVMELIISL</sequence>
<dbReference type="PANTHER" id="PTHR12725">
    <property type="entry name" value="HALOACID DEHALOGENASE-LIKE HYDROLASE"/>
    <property type="match status" value="1"/>
</dbReference>
<dbReference type="AlphaFoldDB" id="A0A7I4E102"/>
<reference evidence="1 2" key="2">
    <citation type="journal article" date="2018" name="Plant J.">
        <title>The Physcomitrella patens chromosome-scale assembly reveals moss genome structure and evolution.</title>
        <authorList>
            <person name="Lang D."/>
            <person name="Ullrich K.K."/>
            <person name="Murat F."/>
            <person name="Fuchs J."/>
            <person name="Jenkins J."/>
            <person name="Haas F.B."/>
            <person name="Piednoel M."/>
            <person name="Gundlach H."/>
            <person name="Van Bel M."/>
            <person name="Meyberg R."/>
            <person name="Vives C."/>
            <person name="Morata J."/>
            <person name="Symeonidi A."/>
            <person name="Hiss M."/>
            <person name="Muchero W."/>
            <person name="Kamisugi Y."/>
            <person name="Saleh O."/>
            <person name="Blanc G."/>
            <person name="Decker E.L."/>
            <person name="van Gessel N."/>
            <person name="Grimwood J."/>
            <person name="Hayes R.D."/>
            <person name="Graham S.W."/>
            <person name="Gunter L.E."/>
            <person name="McDaniel S.F."/>
            <person name="Hoernstein S.N.W."/>
            <person name="Larsson A."/>
            <person name="Li F.W."/>
            <person name="Perroud P.F."/>
            <person name="Phillips J."/>
            <person name="Ranjan P."/>
            <person name="Rokshar D.S."/>
            <person name="Rothfels C.J."/>
            <person name="Schneider L."/>
            <person name="Shu S."/>
            <person name="Stevenson D.W."/>
            <person name="Thummler F."/>
            <person name="Tillich M."/>
            <person name="Villarreal Aguilar J.C."/>
            <person name="Widiez T."/>
            <person name="Wong G.K."/>
            <person name="Wymore A."/>
            <person name="Zhang Y."/>
            <person name="Zimmer A.D."/>
            <person name="Quatrano R.S."/>
            <person name="Mayer K.F.X."/>
            <person name="Goodstein D."/>
            <person name="Casacuberta J.M."/>
            <person name="Vandepoele K."/>
            <person name="Reski R."/>
            <person name="Cuming A.C."/>
            <person name="Tuskan G.A."/>
            <person name="Maumus F."/>
            <person name="Salse J."/>
            <person name="Schmutz J."/>
            <person name="Rensing S.A."/>
        </authorList>
    </citation>
    <scope>NUCLEOTIDE SEQUENCE [LARGE SCALE GENOMIC DNA]</scope>
    <source>
        <strain evidence="1 2">cv. Gransden 2004</strain>
    </source>
</reference>
<dbReference type="Gene3D" id="3.40.50.1000">
    <property type="entry name" value="HAD superfamily/HAD-like"/>
    <property type="match status" value="1"/>
</dbReference>
<evidence type="ECO:0000313" key="2">
    <source>
        <dbReference type="Proteomes" id="UP000006727"/>
    </source>
</evidence>